<dbReference type="NCBIfam" id="TIGR00756">
    <property type="entry name" value="PPR"/>
    <property type="match status" value="2"/>
</dbReference>
<dbReference type="PANTHER" id="PTHR47926:SF468">
    <property type="entry name" value="PENTATRICOPEPTIDE REPEAT-CONTAINING PROTEIN"/>
    <property type="match status" value="1"/>
</dbReference>
<dbReference type="GO" id="GO:0009451">
    <property type="term" value="P:RNA modification"/>
    <property type="evidence" value="ECO:0007669"/>
    <property type="project" value="InterPro"/>
</dbReference>
<dbReference type="Pfam" id="PF13041">
    <property type="entry name" value="PPR_2"/>
    <property type="match status" value="1"/>
</dbReference>
<dbReference type="PANTHER" id="PTHR47926">
    <property type="entry name" value="PENTATRICOPEPTIDE REPEAT-CONTAINING PROTEIN"/>
    <property type="match status" value="1"/>
</dbReference>
<keyword evidence="1" id="KW-0677">Repeat</keyword>
<dbReference type="OrthoDB" id="9990610at2759"/>
<accession>A0A314YKR4</accession>
<feature type="repeat" description="PPR" evidence="2">
    <location>
        <begin position="1"/>
        <end position="24"/>
    </location>
</feature>
<dbReference type="GO" id="GO:0003723">
    <property type="term" value="F:RNA binding"/>
    <property type="evidence" value="ECO:0007669"/>
    <property type="project" value="InterPro"/>
</dbReference>
<sequence length="120" mass="13174">MITGYAQVGQIDKALKIFEEMGERSIVSWNSLITGFVQNGLYLDALKSIVMMGQEGKRPDESTFACGLSACANLAALHVGKQLHQLVVKGVQPRTAELCSVLKSLTTEMRNTSYFLTPYD</sequence>
<dbReference type="PROSITE" id="PS51375">
    <property type="entry name" value="PPR"/>
    <property type="match status" value="2"/>
</dbReference>
<dbReference type="InterPro" id="IPR011990">
    <property type="entry name" value="TPR-like_helical_dom_sf"/>
</dbReference>
<dbReference type="AlphaFoldDB" id="A0A314YKR4"/>
<dbReference type="Proteomes" id="UP000250321">
    <property type="component" value="Unassembled WGS sequence"/>
</dbReference>
<evidence type="ECO:0000256" key="1">
    <source>
        <dbReference type="ARBA" id="ARBA00022737"/>
    </source>
</evidence>
<dbReference type="InterPro" id="IPR002885">
    <property type="entry name" value="PPR_rpt"/>
</dbReference>
<dbReference type="Gene3D" id="1.25.40.10">
    <property type="entry name" value="Tetratricopeptide repeat domain"/>
    <property type="match status" value="1"/>
</dbReference>
<evidence type="ECO:0000313" key="3">
    <source>
        <dbReference type="EMBL" id="PQQ05168.1"/>
    </source>
</evidence>
<protein>
    <submittedName>
        <fullName evidence="3">Pentatricopeptide repeat-containing protein</fullName>
    </submittedName>
</protein>
<gene>
    <name evidence="3" type="ORF">Pyn_29223</name>
</gene>
<evidence type="ECO:0000256" key="2">
    <source>
        <dbReference type="PROSITE-ProRule" id="PRU00708"/>
    </source>
</evidence>
<dbReference type="EMBL" id="PJQY01001127">
    <property type="protein sequence ID" value="PQQ05168.1"/>
    <property type="molecule type" value="Genomic_DNA"/>
</dbReference>
<keyword evidence="4" id="KW-1185">Reference proteome</keyword>
<name>A0A314YKR4_PRUYE</name>
<feature type="repeat" description="PPR" evidence="2">
    <location>
        <begin position="25"/>
        <end position="59"/>
    </location>
</feature>
<evidence type="ECO:0000313" key="4">
    <source>
        <dbReference type="Proteomes" id="UP000250321"/>
    </source>
</evidence>
<proteinExistence type="predicted"/>
<dbReference type="InterPro" id="IPR046960">
    <property type="entry name" value="PPR_At4g14850-like_plant"/>
</dbReference>
<reference evidence="3 4" key="1">
    <citation type="submission" date="2018-02" db="EMBL/GenBank/DDBJ databases">
        <title>Draft genome of wild Prunus yedoensis var. nudiflora.</title>
        <authorList>
            <person name="Baek S."/>
            <person name="Kim J.-H."/>
            <person name="Choi K."/>
            <person name="Kim G.-B."/>
            <person name="Cho A."/>
            <person name="Jang H."/>
            <person name="Shin C.-H."/>
            <person name="Yu H.-J."/>
            <person name="Mun J.-H."/>
        </authorList>
    </citation>
    <scope>NUCLEOTIDE SEQUENCE [LARGE SCALE GENOMIC DNA]</scope>
    <source>
        <strain evidence="4">cv. Jeju island</strain>
        <tissue evidence="3">Leaf</tissue>
    </source>
</reference>
<comment type="caution">
    <text evidence="3">The sequence shown here is derived from an EMBL/GenBank/DDBJ whole genome shotgun (WGS) entry which is preliminary data.</text>
</comment>
<organism evidence="3 4">
    <name type="scientific">Prunus yedoensis var. nudiflora</name>
    <dbReference type="NCBI Taxonomy" id="2094558"/>
    <lineage>
        <taxon>Eukaryota</taxon>
        <taxon>Viridiplantae</taxon>
        <taxon>Streptophyta</taxon>
        <taxon>Embryophyta</taxon>
        <taxon>Tracheophyta</taxon>
        <taxon>Spermatophyta</taxon>
        <taxon>Magnoliopsida</taxon>
        <taxon>eudicotyledons</taxon>
        <taxon>Gunneridae</taxon>
        <taxon>Pentapetalae</taxon>
        <taxon>rosids</taxon>
        <taxon>fabids</taxon>
        <taxon>Rosales</taxon>
        <taxon>Rosaceae</taxon>
        <taxon>Amygdaloideae</taxon>
        <taxon>Amygdaleae</taxon>
        <taxon>Prunus</taxon>
    </lineage>
</organism>